<organism evidence="8 9">
    <name type="scientific">Mycolicibacterium moriokaense</name>
    <dbReference type="NCBI Taxonomy" id="39691"/>
    <lineage>
        <taxon>Bacteria</taxon>
        <taxon>Bacillati</taxon>
        <taxon>Actinomycetota</taxon>
        <taxon>Actinomycetes</taxon>
        <taxon>Mycobacteriales</taxon>
        <taxon>Mycobacteriaceae</taxon>
        <taxon>Mycolicibacterium</taxon>
    </lineage>
</organism>
<feature type="transmembrane region" description="Helical" evidence="7">
    <location>
        <begin position="380"/>
        <end position="404"/>
    </location>
</feature>
<keyword evidence="2" id="KW-0813">Transport</keyword>
<feature type="transmembrane region" description="Helical" evidence="7">
    <location>
        <begin position="441"/>
        <end position="466"/>
    </location>
</feature>
<keyword evidence="9" id="KW-1185">Reference proteome</keyword>
<feature type="transmembrane region" description="Helical" evidence="7">
    <location>
        <begin position="335"/>
        <end position="359"/>
    </location>
</feature>
<evidence type="ECO:0000256" key="2">
    <source>
        <dbReference type="ARBA" id="ARBA00022448"/>
    </source>
</evidence>
<feature type="transmembrane region" description="Helical" evidence="7">
    <location>
        <begin position="282"/>
        <end position="300"/>
    </location>
</feature>
<gene>
    <name evidence="8" type="ORF">C8E89_113145</name>
</gene>
<evidence type="ECO:0000313" key="8">
    <source>
        <dbReference type="EMBL" id="PXX06632.1"/>
    </source>
</evidence>
<dbReference type="GO" id="GO:0005886">
    <property type="term" value="C:plasma membrane"/>
    <property type="evidence" value="ECO:0007669"/>
    <property type="project" value="TreeGrafter"/>
</dbReference>
<feature type="compositionally biased region" description="Basic and acidic residues" evidence="6">
    <location>
        <begin position="1"/>
        <end position="11"/>
    </location>
</feature>
<feature type="transmembrane region" description="Helical" evidence="7">
    <location>
        <begin position="243"/>
        <end position="262"/>
    </location>
</feature>
<dbReference type="GO" id="GO:0034755">
    <property type="term" value="P:iron ion transmembrane transport"/>
    <property type="evidence" value="ECO:0007669"/>
    <property type="project" value="TreeGrafter"/>
</dbReference>
<proteinExistence type="predicted"/>
<feature type="transmembrane region" description="Helical" evidence="7">
    <location>
        <begin position="63"/>
        <end position="79"/>
    </location>
</feature>
<dbReference type="AlphaFoldDB" id="A0A318HDD7"/>
<feature type="transmembrane region" description="Helical" evidence="7">
    <location>
        <begin position="203"/>
        <end position="223"/>
    </location>
</feature>
<accession>A0A318HDD7</accession>
<dbReference type="InterPro" id="IPR001046">
    <property type="entry name" value="NRAMP_fam"/>
</dbReference>
<comment type="subcellular location">
    <subcellularLocation>
        <location evidence="1">Membrane</location>
        <topology evidence="1">Multi-pass membrane protein</topology>
    </subcellularLocation>
</comment>
<evidence type="ECO:0000256" key="6">
    <source>
        <dbReference type="SAM" id="MobiDB-lite"/>
    </source>
</evidence>
<comment type="caution">
    <text evidence="8">The sequence shown here is derived from an EMBL/GenBank/DDBJ whole genome shotgun (WGS) entry which is preliminary data.</text>
</comment>
<keyword evidence="5 7" id="KW-0472">Membrane</keyword>
<sequence length="566" mass="59942">MTSDDNNKTTRAEMSPASGQRADPGATARTAVLDSAHLGDIEGAFGRISVGDTERPRTIKTRLMTLLAIVGPGIIVMVGDNDAGGVATYAQAGQNYGYSLLWVLLLLIPVLIVNQEMVVRLGAVTGVGHARLINERFGRGWGWFSVGDLFLLNFLTIVTEFIGISLAADYIGISKYIVVPTAAVALIAIMATGSFRRWERAMFVFIAITLLQIPMLLMSHPQWGHAAKSFVMPTIAGGISSDAVLLIIAIVGTTVAPWQLFFQQSNVVDKRITPRFIGYERADTVLGAFVVVIGAAALVMTGDWAARSTNTQGGFTDAGSIAHLLGQHSTVLGSMFAIVLLDASIVGAAAVTLATSYAFGDVFGLKHSLHRGFADAKQFYLSYTAMVAVAAAIVLIPGAPLGLITTAVQALAGLLLPSASVFLLLLCNDPEVLGPWVNRRWLNAVAALIVGVLLLLSGILMATTLFPHINVVAVAGYLVVAVVILAAAGYGTLRWLARRRPQPTGPEPLAHAIAGVDRTSWRMPPLTLLQPVRWSAGTRLGMLALRGYLIVGAVLLVVKAIQLSHG</sequence>
<evidence type="ECO:0000256" key="5">
    <source>
        <dbReference type="ARBA" id="ARBA00023136"/>
    </source>
</evidence>
<feature type="transmembrane region" description="Helical" evidence="7">
    <location>
        <begin position="543"/>
        <end position="561"/>
    </location>
</feature>
<keyword evidence="3 7" id="KW-0812">Transmembrane</keyword>
<evidence type="ECO:0000313" key="9">
    <source>
        <dbReference type="Proteomes" id="UP000247781"/>
    </source>
</evidence>
<feature type="transmembrane region" description="Helical" evidence="7">
    <location>
        <begin position="472"/>
        <end position="493"/>
    </location>
</feature>
<evidence type="ECO:0000256" key="4">
    <source>
        <dbReference type="ARBA" id="ARBA00022989"/>
    </source>
</evidence>
<evidence type="ECO:0000256" key="3">
    <source>
        <dbReference type="ARBA" id="ARBA00022692"/>
    </source>
</evidence>
<feature type="transmembrane region" description="Helical" evidence="7">
    <location>
        <begin position="99"/>
        <end position="119"/>
    </location>
</feature>
<reference evidence="9" key="1">
    <citation type="submission" date="2018-05" db="EMBL/GenBank/DDBJ databases">
        <authorList>
            <person name="Deangelis K."/>
            <person name="Huntemann M."/>
            <person name="Clum A."/>
            <person name="Pillay M."/>
            <person name="Palaniappan K."/>
            <person name="Varghese N."/>
            <person name="Mikhailova N."/>
            <person name="Stamatis D."/>
            <person name="Reddy T."/>
            <person name="Daum C."/>
            <person name="Shapiro N."/>
            <person name="Ivanova N."/>
            <person name="Kyrpides N."/>
            <person name="Woyke T."/>
        </authorList>
    </citation>
    <scope>NUCLEOTIDE SEQUENCE [LARGE SCALE GENOMIC DNA]</scope>
    <source>
        <strain evidence="9">GAS496</strain>
    </source>
</reference>
<feature type="transmembrane region" description="Helical" evidence="7">
    <location>
        <begin position="410"/>
        <end position="429"/>
    </location>
</feature>
<dbReference type="Pfam" id="PF01566">
    <property type="entry name" value="Nramp"/>
    <property type="match status" value="1"/>
</dbReference>
<dbReference type="GO" id="GO:0005384">
    <property type="term" value="F:manganese ion transmembrane transporter activity"/>
    <property type="evidence" value="ECO:0007669"/>
    <property type="project" value="TreeGrafter"/>
</dbReference>
<evidence type="ECO:0000256" key="7">
    <source>
        <dbReference type="SAM" id="Phobius"/>
    </source>
</evidence>
<protein>
    <submittedName>
        <fullName evidence="8">NRAMP (Natural resistance-associated macrophage protein)-like metal ion transporter</fullName>
    </submittedName>
</protein>
<feature type="transmembrane region" description="Helical" evidence="7">
    <location>
        <begin position="140"/>
        <end position="167"/>
    </location>
</feature>
<feature type="transmembrane region" description="Helical" evidence="7">
    <location>
        <begin position="173"/>
        <end position="191"/>
    </location>
</feature>
<dbReference type="Proteomes" id="UP000247781">
    <property type="component" value="Unassembled WGS sequence"/>
</dbReference>
<dbReference type="PANTHER" id="PTHR11706:SF33">
    <property type="entry name" value="NATURAL RESISTANCE-ASSOCIATED MACROPHAGE PROTEIN 2"/>
    <property type="match status" value="1"/>
</dbReference>
<keyword evidence="4 7" id="KW-1133">Transmembrane helix</keyword>
<name>A0A318HDD7_9MYCO</name>
<dbReference type="GO" id="GO:0015086">
    <property type="term" value="F:cadmium ion transmembrane transporter activity"/>
    <property type="evidence" value="ECO:0007669"/>
    <property type="project" value="TreeGrafter"/>
</dbReference>
<dbReference type="PANTHER" id="PTHR11706">
    <property type="entry name" value="SOLUTE CARRIER PROTEIN FAMILY 11 MEMBER"/>
    <property type="match status" value="1"/>
</dbReference>
<reference evidence="8 9" key="2">
    <citation type="submission" date="2018-06" db="EMBL/GenBank/DDBJ databases">
        <title>Sequencing of bacterial isolates from soil warming experiment in Harvard Forest, Massachusetts, USA.</title>
        <authorList>
            <person name="Deangelis K.PhD."/>
        </authorList>
    </citation>
    <scope>NUCLEOTIDE SEQUENCE [LARGE SCALE GENOMIC DNA]</scope>
    <source>
        <strain evidence="8 9">GAS496</strain>
    </source>
</reference>
<feature type="region of interest" description="Disordered" evidence="6">
    <location>
        <begin position="1"/>
        <end position="26"/>
    </location>
</feature>
<dbReference type="EMBL" id="QJJU01000013">
    <property type="protein sequence ID" value="PXX06632.1"/>
    <property type="molecule type" value="Genomic_DNA"/>
</dbReference>
<evidence type="ECO:0000256" key="1">
    <source>
        <dbReference type="ARBA" id="ARBA00004141"/>
    </source>
</evidence>